<dbReference type="Proteomes" id="UP000325155">
    <property type="component" value="Chromosome"/>
</dbReference>
<dbReference type="AlphaFoldDB" id="A0A5C0UEU0"/>
<evidence type="ECO:0000256" key="1">
    <source>
        <dbReference type="ARBA" id="ARBA00022694"/>
    </source>
</evidence>
<dbReference type="GO" id="GO:0042781">
    <property type="term" value="F:3'-tRNA processing endoribonuclease activity"/>
    <property type="evidence" value="ECO:0007669"/>
    <property type="project" value="TreeGrafter"/>
</dbReference>
<keyword evidence="1" id="KW-0819">tRNA processing</keyword>
<evidence type="ECO:0000256" key="4">
    <source>
        <dbReference type="ARBA" id="ARBA00022801"/>
    </source>
</evidence>
<dbReference type="PANTHER" id="PTHR33992">
    <property type="entry name" value="RIBONUCLEASE P PROTEIN COMPONENT"/>
    <property type="match status" value="1"/>
</dbReference>
<evidence type="ECO:0000256" key="3">
    <source>
        <dbReference type="ARBA" id="ARBA00022759"/>
    </source>
</evidence>
<dbReference type="InterPro" id="IPR020568">
    <property type="entry name" value="Ribosomal_Su5_D2-typ_SF"/>
</dbReference>
<dbReference type="EC" id="3.1.26.5" evidence="6"/>
<keyword evidence="3" id="KW-0255">Endonuclease</keyword>
<organism evidence="7 8">
    <name type="scientific">Candidatus Cytomitobacter indipagum</name>
    <dbReference type="NCBI Taxonomy" id="2601575"/>
    <lineage>
        <taxon>Bacteria</taxon>
        <taxon>Pseudomonadati</taxon>
        <taxon>Pseudomonadota</taxon>
        <taxon>Alphaproteobacteria</taxon>
        <taxon>Holosporales</taxon>
        <taxon>Holosporaceae</taxon>
        <taxon>Candidatus Cytomitobacter</taxon>
    </lineage>
</organism>
<dbReference type="GO" id="GO:0030677">
    <property type="term" value="C:ribonuclease P complex"/>
    <property type="evidence" value="ECO:0007669"/>
    <property type="project" value="TreeGrafter"/>
</dbReference>
<sequence>MRKYLALNKKSIFREIKKSKPFFTQFFTVRHMDNESQLCIGIITSKKLGNAVFRNKCRRRMRSAIDLSLSTFQTEIKKNIVIVLKKESFNVKFSELFECVLSVFTKKFC</sequence>
<dbReference type="OrthoDB" id="9810867at2"/>
<reference evidence="7 8" key="1">
    <citation type="submission" date="2019-08" db="EMBL/GenBank/DDBJ databases">
        <title>Highly reduced genomes of protist endosymbionts show evolutionary convergence.</title>
        <authorList>
            <person name="George E."/>
            <person name="Husnik F."/>
            <person name="Tashyreva D."/>
            <person name="Prokopchuk G."/>
            <person name="Horak A."/>
            <person name="Kwong W.K."/>
            <person name="Lukes J."/>
            <person name="Keeling P.J."/>
        </authorList>
    </citation>
    <scope>NUCLEOTIDE SEQUENCE [LARGE SCALE GENOMIC DNA]</scope>
    <source>
        <strain evidence="7">1605</strain>
    </source>
</reference>
<dbReference type="InterPro" id="IPR000100">
    <property type="entry name" value="RNase_P"/>
</dbReference>
<dbReference type="InterPro" id="IPR014721">
    <property type="entry name" value="Ribsml_uS5_D2-typ_fold_subgr"/>
</dbReference>
<gene>
    <name evidence="7" type="primary">rnpA</name>
    <name evidence="7" type="ORF">FZC35_02480</name>
</gene>
<evidence type="ECO:0000256" key="6">
    <source>
        <dbReference type="NCBIfam" id="TIGR00188"/>
    </source>
</evidence>
<accession>A0A5C0UEU0</accession>
<dbReference type="Pfam" id="PF00825">
    <property type="entry name" value="Ribonuclease_P"/>
    <property type="match status" value="1"/>
</dbReference>
<proteinExistence type="predicted"/>
<dbReference type="SUPFAM" id="SSF54211">
    <property type="entry name" value="Ribosomal protein S5 domain 2-like"/>
    <property type="match status" value="1"/>
</dbReference>
<dbReference type="KEGG" id="cip:FZC35_02480"/>
<keyword evidence="2" id="KW-0540">Nuclease</keyword>
<dbReference type="NCBIfam" id="TIGR00188">
    <property type="entry name" value="rnpA"/>
    <property type="match status" value="1"/>
</dbReference>
<dbReference type="EMBL" id="CP043315">
    <property type="protein sequence ID" value="QEK38220.1"/>
    <property type="molecule type" value="Genomic_DNA"/>
</dbReference>
<dbReference type="Gene3D" id="3.30.230.10">
    <property type="match status" value="1"/>
</dbReference>
<name>A0A5C0UEU0_9PROT</name>
<keyword evidence="8" id="KW-1185">Reference proteome</keyword>
<evidence type="ECO:0000256" key="5">
    <source>
        <dbReference type="ARBA" id="ARBA00022884"/>
    </source>
</evidence>
<keyword evidence="5" id="KW-0694">RNA-binding</keyword>
<evidence type="ECO:0000256" key="2">
    <source>
        <dbReference type="ARBA" id="ARBA00022722"/>
    </source>
</evidence>
<dbReference type="PANTHER" id="PTHR33992:SF1">
    <property type="entry name" value="RIBONUCLEASE P PROTEIN COMPONENT"/>
    <property type="match status" value="1"/>
</dbReference>
<dbReference type="GO" id="GO:0004526">
    <property type="term" value="F:ribonuclease P activity"/>
    <property type="evidence" value="ECO:0007669"/>
    <property type="project" value="UniProtKB-UniRule"/>
</dbReference>
<dbReference type="GO" id="GO:0000049">
    <property type="term" value="F:tRNA binding"/>
    <property type="evidence" value="ECO:0007669"/>
    <property type="project" value="InterPro"/>
</dbReference>
<dbReference type="RefSeq" id="WP_148981067.1">
    <property type="nucleotide sequence ID" value="NZ_CP043315.1"/>
</dbReference>
<keyword evidence="4 7" id="KW-0378">Hydrolase</keyword>
<evidence type="ECO:0000313" key="7">
    <source>
        <dbReference type="EMBL" id="QEK38220.1"/>
    </source>
</evidence>
<evidence type="ECO:0000313" key="8">
    <source>
        <dbReference type="Proteomes" id="UP000325155"/>
    </source>
</evidence>
<protein>
    <recommendedName>
        <fullName evidence="6">Ribonuclease P protein component</fullName>
        <ecNumber evidence="6">3.1.26.5</ecNumber>
    </recommendedName>
</protein>